<reference evidence="1 2" key="1">
    <citation type="submission" date="2017-10" db="EMBL/GenBank/DDBJ databases">
        <authorList>
            <person name="Banno H."/>
            <person name="Chua N.-H."/>
        </authorList>
    </citation>
    <scope>NUCLEOTIDE SEQUENCE [LARGE SCALE GENOMIC DNA]</scope>
    <source>
        <strain evidence="1">Vibrio tapetis CECT4600</strain>
    </source>
</reference>
<name>A0A2N8ZNG4_9VIBR</name>
<evidence type="ECO:0000313" key="1">
    <source>
        <dbReference type="EMBL" id="SON53417.1"/>
    </source>
</evidence>
<evidence type="ECO:0000313" key="2">
    <source>
        <dbReference type="Proteomes" id="UP000235828"/>
    </source>
</evidence>
<accession>A0A2N8ZNG4</accession>
<dbReference type="KEGG" id="vta:B1806"/>
<proteinExistence type="predicted"/>
<organism evidence="1 2">
    <name type="scientific">Vibrio tapetis subsp. tapetis</name>
    <dbReference type="NCBI Taxonomy" id="1671868"/>
    <lineage>
        <taxon>Bacteria</taxon>
        <taxon>Pseudomonadati</taxon>
        <taxon>Pseudomonadota</taxon>
        <taxon>Gammaproteobacteria</taxon>
        <taxon>Vibrionales</taxon>
        <taxon>Vibrionaceae</taxon>
        <taxon>Vibrio</taxon>
    </lineage>
</organism>
<dbReference type="Proteomes" id="UP000235828">
    <property type="component" value="Chromosome B"/>
</dbReference>
<keyword evidence="2" id="KW-1185">Reference proteome</keyword>
<dbReference type="AlphaFoldDB" id="A0A2N8ZNG4"/>
<protein>
    <submittedName>
        <fullName evidence="1">Membrane protein</fullName>
    </submittedName>
</protein>
<dbReference type="EMBL" id="LT960612">
    <property type="protein sequence ID" value="SON53417.1"/>
    <property type="molecule type" value="Genomic_DNA"/>
</dbReference>
<dbReference type="OrthoDB" id="5587613at2"/>
<gene>
    <name evidence="1" type="ORF">VTAP4600_B1806</name>
</gene>
<sequence>MPLLVASERVLVLVRQCNPNPEVAKLVQNINTAPGCNVIAKFKLN</sequence>